<dbReference type="Proteomes" id="UP000043763">
    <property type="component" value="Unassembled WGS sequence"/>
</dbReference>
<organism evidence="1 2">
    <name type="scientific">Brachyspira suanatina</name>
    <dbReference type="NCBI Taxonomy" id="381802"/>
    <lineage>
        <taxon>Bacteria</taxon>
        <taxon>Pseudomonadati</taxon>
        <taxon>Spirochaetota</taxon>
        <taxon>Spirochaetia</taxon>
        <taxon>Brachyspirales</taxon>
        <taxon>Brachyspiraceae</taxon>
        <taxon>Brachyspira</taxon>
    </lineage>
</organism>
<sequence length="33" mass="3970">MKELTSQIKNGREYGIAVYLNLFDDEKKYFQNL</sequence>
<evidence type="ECO:0000313" key="1">
    <source>
        <dbReference type="EMBL" id="CRF33035.1"/>
    </source>
</evidence>
<proteinExistence type="predicted"/>
<protein>
    <submittedName>
        <fullName evidence="1">Uncharacterized protein</fullName>
    </submittedName>
</protein>
<evidence type="ECO:0000313" key="2">
    <source>
        <dbReference type="Proteomes" id="UP000043763"/>
    </source>
</evidence>
<keyword evidence="2" id="KW-1185">Reference proteome</keyword>
<dbReference type="AlphaFoldDB" id="A0A0G4K689"/>
<dbReference type="EMBL" id="CVLB01000001">
    <property type="protein sequence ID" value="CRF33035.1"/>
    <property type="molecule type" value="Genomic_DNA"/>
</dbReference>
<reference evidence="2" key="1">
    <citation type="submission" date="2015-04" db="EMBL/GenBank/DDBJ databases">
        <authorList>
            <person name="Mushtaq Mamoona"/>
        </authorList>
    </citation>
    <scope>NUCLEOTIDE SEQUENCE [LARGE SCALE GENOMIC DNA]</scope>
    <source>
        <strain evidence="2">AN4859/03</strain>
    </source>
</reference>
<gene>
    <name evidence="1" type="ORF">BRSU_1181</name>
</gene>
<name>A0A0G4K689_9SPIR</name>
<accession>A0A0G4K689</accession>